<accession>A0A225WGX5</accession>
<comment type="caution">
    <text evidence="1">The sequence shown here is derived from an EMBL/GenBank/DDBJ whole genome shotgun (WGS) entry which is preliminary data.</text>
</comment>
<protein>
    <submittedName>
        <fullName evidence="1">Uncharacterized protein</fullName>
    </submittedName>
</protein>
<organism evidence="1 2">
    <name type="scientific">Phytophthora megakarya</name>
    <dbReference type="NCBI Taxonomy" id="4795"/>
    <lineage>
        <taxon>Eukaryota</taxon>
        <taxon>Sar</taxon>
        <taxon>Stramenopiles</taxon>
        <taxon>Oomycota</taxon>
        <taxon>Peronosporomycetes</taxon>
        <taxon>Peronosporales</taxon>
        <taxon>Peronosporaceae</taxon>
        <taxon>Phytophthora</taxon>
    </lineage>
</organism>
<reference evidence="2" key="1">
    <citation type="submission" date="2017-03" db="EMBL/GenBank/DDBJ databases">
        <title>Phytopthora megakarya and P. palmivora, two closely related causual agents of cacao black pod achieved similar genome size and gene model numbers by different mechanisms.</title>
        <authorList>
            <person name="Ali S."/>
            <person name="Shao J."/>
            <person name="Larry D.J."/>
            <person name="Kronmiller B."/>
            <person name="Shen D."/>
            <person name="Strem M.D."/>
            <person name="Melnick R.L."/>
            <person name="Guiltinan M.J."/>
            <person name="Tyler B.M."/>
            <person name="Meinhardt L.W."/>
            <person name="Bailey B.A."/>
        </authorList>
    </citation>
    <scope>NUCLEOTIDE SEQUENCE [LARGE SCALE GENOMIC DNA]</scope>
    <source>
        <strain evidence="2">zdho120</strain>
    </source>
</reference>
<evidence type="ECO:0000313" key="2">
    <source>
        <dbReference type="Proteomes" id="UP000198211"/>
    </source>
</evidence>
<dbReference type="Proteomes" id="UP000198211">
    <property type="component" value="Unassembled WGS sequence"/>
</dbReference>
<dbReference type="EMBL" id="NBNE01000963">
    <property type="protein sequence ID" value="OWZ16267.1"/>
    <property type="molecule type" value="Genomic_DNA"/>
</dbReference>
<gene>
    <name evidence="1" type="ORF">PHMEG_0009952</name>
</gene>
<evidence type="ECO:0000313" key="1">
    <source>
        <dbReference type="EMBL" id="OWZ16267.1"/>
    </source>
</evidence>
<dbReference type="AlphaFoldDB" id="A0A225WGX5"/>
<keyword evidence="2" id="KW-1185">Reference proteome</keyword>
<sequence>MREAKQGTIALNYNAGYNHTPNTFIFGITFSMKNWLVLSSRWATYQLTDILSKGLETKILGFLCKASDIHGKPDQH</sequence>
<proteinExistence type="predicted"/>
<name>A0A225WGX5_9STRA</name>